<organism evidence="1 2">
    <name type="scientific">Candidatus Microsaccharimonas sossegonensis</name>
    <dbReference type="NCBI Taxonomy" id="2506948"/>
    <lineage>
        <taxon>Bacteria</taxon>
        <taxon>Candidatus Saccharimonadota</taxon>
        <taxon>Candidatus Saccharimonadia</taxon>
        <taxon>Candidatus Saccharimonadales</taxon>
        <taxon>Candidatus Saccharimonadaceae</taxon>
        <taxon>Candidatus Microsaccharimonas</taxon>
    </lineage>
</organism>
<keyword evidence="2" id="KW-1185">Reference proteome</keyword>
<evidence type="ECO:0000313" key="1">
    <source>
        <dbReference type="EMBL" id="RWZ78509.1"/>
    </source>
</evidence>
<dbReference type="EMBL" id="SCKX01000001">
    <property type="protein sequence ID" value="RWZ78509.1"/>
    <property type="molecule type" value="Genomic_DNA"/>
</dbReference>
<protein>
    <submittedName>
        <fullName evidence="1">Uncharacterized protein</fullName>
    </submittedName>
</protein>
<accession>A0A4Q0AHR1</accession>
<proteinExistence type="predicted"/>
<name>A0A4Q0AHR1_9BACT</name>
<dbReference type="Proteomes" id="UP000289257">
    <property type="component" value="Unassembled WGS sequence"/>
</dbReference>
<reference evidence="1" key="1">
    <citation type="submission" date="2019-01" db="EMBL/GenBank/DDBJ databases">
        <title>Genomic signatures and co-occurrence patterns of the ultra-small Saccharimodia (Patescibacteria phylum) suggest a symbiotic lifestyle.</title>
        <authorList>
            <person name="Lemos L."/>
            <person name="Medeiros J."/>
            <person name="Andreote F."/>
            <person name="Fernandes G."/>
            <person name="Varani A."/>
            <person name="Oliveira G."/>
            <person name="Pylro V."/>
        </authorList>
    </citation>
    <scope>NUCLEOTIDE SEQUENCE [LARGE SCALE GENOMIC DNA]</scope>
    <source>
        <strain evidence="1">AMD02</strain>
    </source>
</reference>
<gene>
    <name evidence="1" type="ORF">EOT05_02030</name>
</gene>
<comment type="caution">
    <text evidence="1">The sequence shown here is derived from an EMBL/GenBank/DDBJ whole genome shotgun (WGS) entry which is preliminary data.</text>
</comment>
<sequence>MNRSTRDRRISELRPLLTKEPITRAIRPATIEFVKLIGDDIRKLSLEERLIGEGTALVGKILSVLVLQSNETAGVNTDGWFNPYDEPVLERILELTSALDLDANQPEIWSDLSKAIDDLK</sequence>
<evidence type="ECO:0000313" key="2">
    <source>
        <dbReference type="Proteomes" id="UP000289257"/>
    </source>
</evidence>
<dbReference type="AlphaFoldDB" id="A0A4Q0AHR1"/>